<proteinExistence type="predicted"/>
<reference evidence="1 2" key="1">
    <citation type="submission" date="2018-02" db="EMBL/GenBank/DDBJ databases">
        <title>Complete genome sequence of Streptomyces dengpaensis, the producer of angucyclines.</title>
        <authorList>
            <person name="Yumei L."/>
        </authorList>
    </citation>
    <scope>NUCLEOTIDE SEQUENCE [LARGE SCALE GENOMIC DNA]</scope>
    <source>
        <strain evidence="1 2">XZHG99</strain>
    </source>
</reference>
<sequence>MEVDEAYAQNRTAATRARAAYARLDLLIKDAAPTAAKHLTRFLSEAMNVRQWRLMVTLANAGMEGIALAGTSRYAPADDVRALQIRQYVALLQRGDQAYLAPTENGIATVRANYPRYGRLYPRVPAPTLVHYSAQRRQPRIAVRPRFGRPPSEGGPTALV</sequence>
<organism evidence="1 2">
    <name type="scientific">Streptomyces dengpaensis</name>
    <dbReference type="NCBI Taxonomy" id="2049881"/>
    <lineage>
        <taxon>Bacteria</taxon>
        <taxon>Bacillati</taxon>
        <taxon>Actinomycetota</taxon>
        <taxon>Actinomycetes</taxon>
        <taxon>Kitasatosporales</taxon>
        <taxon>Streptomycetaceae</taxon>
        <taxon>Streptomyces</taxon>
    </lineage>
</organism>
<evidence type="ECO:0000313" key="2">
    <source>
        <dbReference type="Proteomes" id="UP000238413"/>
    </source>
</evidence>
<dbReference type="Proteomes" id="UP000238413">
    <property type="component" value="Chromosome"/>
</dbReference>
<name>A0ABN5I1Z0_9ACTN</name>
<protein>
    <submittedName>
        <fullName evidence="1">Uncharacterized protein</fullName>
    </submittedName>
</protein>
<dbReference type="EMBL" id="CP026652">
    <property type="protein sequence ID" value="AVH57416.1"/>
    <property type="molecule type" value="Genomic_DNA"/>
</dbReference>
<keyword evidence="2" id="KW-1185">Reference proteome</keyword>
<evidence type="ECO:0000313" key="1">
    <source>
        <dbReference type="EMBL" id="AVH57416.1"/>
    </source>
</evidence>
<accession>A0ABN5I1Z0</accession>
<gene>
    <name evidence="1" type="ORF">C4B68_18385</name>
</gene>